<dbReference type="EMBL" id="LS992241">
    <property type="protein sequence ID" value="SYX87663.1"/>
    <property type="molecule type" value="Genomic_DNA"/>
</dbReference>
<evidence type="ECO:0000313" key="1">
    <source>
        <dbReference type="EMBL" id="SYX87663.1"/>
    </source>
</evidence>
<evidence type="ECO:0000313" key="2">
    <source>
        <dbReference type="Proteomes" id="UP000304148"/>
    </source>
</evidence>
<accession>A0A383RLE3</accession>
<reference evidence="2" key="1">
    <citation type="submission" date="2018-08" db="EMBL/GenBank/DDBJ databases">
        <authorList>
            <person name="Chevrot R."/>
        </authorList>
    </citation>
    <scope>NUCLEOTIDE SEQUENCE [LARGE SCALE GENOMIC DNA]</scope>
</reference>
<dbReference type="Proteomes" id="UP000304148">
    <property type="component" value="Chromosome"/>
</dbReference>
<name>A0A383RLE3_PAEAL</name>
<proteinExistence type="predicted"/>
<gene>
    <name evidence="1" type="ORF">PBLR_20007</name>
</gene>
<organism evidence="1 2">
    <name type="scientific">Paenibacillus alvei</name>
    <name type="common">Bacillus alvei</name>
    <dbReference type="NCBI Taxonomy" id="44250"/>
    <lineage>
        <taxon>Bacteria</taxon>
        <taxon>Bacillati</taxon>
        <taxon>Bacillota</taxon>
        <taxon>Bacilli</taxon>
        <taxon>Bacillales</taxon>
        <taxon>Paenibacillaceae</taxon>
        <taxon>Paenibacillus</taxon>
    </lineage>
</organism>
<dbReference type="AlphaFoldDB" id="A0A383RLE3"/>
<sequence>MRFGVKGLFLVDTSREDEDGYDYEMDIEFLQFSGMHDDYNNPDGEDYTI</sequence>
<dbReference type="RefSeq" id="WP_172619368.1">
    <property type="nucleotide sequence ID" value="NZ_LS992241.1"/>
</dbReference>
<protein>
    <submittedName>
        <fullName evidence="1">Uncharacterized protein</fullName>
    </submittedName>
</protein>